<reference evidence="2" key="1">
    <citation type="journal article" date="2020" name="Nature">
        <title>Giant virus diversity and host interactions through global metagenomics.</title>
        <authorList>
            <person name="Schulz F."/>
            <person name="Roux S."/>
            <person name="Paez-Espino D."/>
            <person name="Jungbluth S."/>
            <person name="Walsh D.A."/>
            <person name="Denef V.J."/>
            <person name="McMahon K.D."/>
            <person name="Konstantinidis K.T."/>
            <person name="Eloe-Fadrosh E.A."/>
            <person name="Kyrpides N.C."/>
            <person name="Woyke T."/>
        </authorList>
    </citation>
    <scope>NUCLEOTIDE SEQUENCE</scope>
    <source>
        <strain evidence="2">GVMAG-M-3300021185-45</strain>
    </source>
</reference>
<evidence type="ECO:0000259" key="1">
    <source>
        <dbReference type="SMART" id="SM00955"/>
    </source>
</evidence>
<dbReference type="PANTHER" id="PTHR23355">
    <property type="entry name" value="RIBONUCLEASE"/>
    <property type="match status" value="1"/>
</dbReference>
<name>A0A6C0CH36_9ZZZZ</name>
<feature type="domain" description="RNB" evidence="1">
    <location>
        <begin position="41"/>
        <end position="333"/>
    </location>
</feature>
<dbReference type="AlphaFoldDB" id="A0A6C0CH36"/>
<organism evidence="2">
    <name type="scientific">viral metagenome</name>
    <dbReference type="NCBI Taxonomy" id="1070528"/>
    <lineage>
        <taxon>unclassified sequences</taxon>
        <taxon>metagenomes</taxon>
        <taxon>organismal metagenomes</taxon>
    </lineage>
</organism>
<evidence type="ECO:0000313" key="2">
    <source>
        <dbReference type="EMBL" id="QHT04086.1"/>
    </source>
</evidence>
<dbReference type="InterPro" id="IPR012340">
    <property type="entry name" value="NA-bd_OB-fold"/>
</dbReference>
<dbReference type="GO" id="GO:0006402">
    <property type="term" value="P:mRNA catabolic process"/>
    <property type="evidence" value="ECO:0007669"/>
    <property type="project" value="TreeGrafter"/>
</dbReference>
<sequence>MFEENYTKIIEPIYGAKRDSDEDEQLTANVHLFHKYQIKERINFCNKNTYSIDPEGCLDADDAFSIYEEDEKLYLAIHIADPTEYIDINSDLWEDIKRRTTTKYLSNRKPIHMMPDKVLELSSLMVNSKGDLKKAITVLTEIDKEIYTPINKIKLLFTELRVKRENAFTYNQASNSDIKEIELGLFIAEKLKEIRSRKTKGIKLNELSMAYPKYIGDDIDLYVDSEGEKKVKQMIAEFAIFANSFVGEYLKINLNMGIFRTCQASDWLKNLYSDISPEDMIKEIITNGIKADYLSSADSHDLVGMPEYCHFTSPIRRLADCICHYLLKYIHLKNELTSPFNEQELVVLADKCLIATKKDKKNQYLDIKFRLLQVMSKFIERKSSINIEYYITSYKGLFLNLIISKIDEYNVHMSYTLRVSNYKKEINPKIRNSLSITKIICFTKYDQGTIPELDNELLN</sequence>
<dbReference type="GO" id="GO:0000175">
    <property type="term" value="F:3'-5'-RNA exonuclease activity"/>
    <property type="evidence" value="ECO:0007669"/>
    <property type="project" value="TreeGrafter"/>
</dbReference>
<dbReference type="InterPro" id="IPR050180">
    <property type="entry name" value="RNR_Ribonuclease"/>
</dbReference>
<protein>
    <recommendedName>
        <fullName evidence="1">RNB domain-containing protein</fullName>
    </recommendedName>
</protein>
<dbReference type="EMBL" id="MN739423">
    <property type="protein sequence ID" value="QHT04086.1"/>
    <property type="molecule type" value="Genomic_DNA"/>
</dbReference>
<dbReference type="PANTHER" id="PTHR23355:SF59">
    <property type="entry name" value="EXORIBONUCLEASE II, MITOCHONDRIAL"/>
    <property type="match status" value="1"/>
</dbReference>
<dbReference type="InterPro" id="IPR001900">
    <property type="entry name" value="RNase_II/R"/>
</dbReference>
<dbReference type="SUPFAM" id="SSF50249">
    <property type="entry name" value="Nucleic acid-binding proteins"/>
    <property type="match status" value="1"/>
</dbReference>
<accession>A0A6C0CH36</accession>
<proteinExistence type="predicted"/>
<dbReference type="Pfam" id="PF00773">
    <property type="entry name" value="RNB"/>
    <property type="match status" value="1"/>
</dbReference>
<dbReference type="SMART" id="SM00955">
    <property type="entry name" value="RNB"/>
    <property type="match status" value="1"/>
</dbReference>
<dbReference type="GO" id="GO:0000932">
    <property type="term" value="C:P-body"/>
    <property type="evidence" value="ECO:0007669"/>
    <property type="project" value="TreeGrafter"/>
</dbReference>
<dbReference type="GO" id="GO:0003723">
    <property type="term" value="F:RNA binding"/>
    <property type="evidence" value="ECO:0007669"/>
    <property type="project" value="InterPro"/>
</dbReference>